<comment type="subcellular location">
    <subcellularLocation>
        <location evidence="1">Nucleus</location>
    </subcellularLocation>
</comment>
<evidence type="ECO:0000259" key="7">
    <source>
        <dbReference type="PROSITE" id="PS50090"/>
    </source>
</evidence>
<sequence>MEVPRWHHREGGDGGGGSRGGGERDRMAQWSFEETRELLASRAELDRSFVETKRNKHLWAAVSSRMEERGFRRTPDQCKCKWKNLITRYKGREATEGDADRQFPFYDDMKRIFSARVENLTTENWAETCRGDEQEIRKKRKDGGAAAAGSSGGGGSSSSKQVKIALMELMIWQSQAEAMRMGASEEREAERREKEMECRMAMESLAVEKAVVDQGWRQREEERWVREETRARRWDGLVSALLERLGRRGS</sequence>
<proteinExistence type="predicted"/>
<dbReference type="PANTHER" id="PTHR21654:SF66">
    <property type="entry name" value="TRIHELIX TRANSCRIPTION FACTOR GT-3B"/>
    <property type="match status" value="1"/>
</dbReference>
<feature type="region of interest" description="Disordered" evidence="6">
    <location>
        <begin position="131"/>
        <end position="159"/>
    </location>
</feature>
<dbReference type="Pfam" id="PF13837">
    <property type="entry name" value="Myb_DNA-bind_4"/>
    <property type="match status" value="1"/>
</dbReference>
<organism evidence="8 9">
    <name type="scientific">Spirodela intermedia</name>
    <name type="common">Intermediate duckweed</name>
    <dbReference type="NCBI Taxonomy" id="51605"/>
    <lineage>
        <taxon>Eukaryota</taxon>
        <taxon>Viridiplantae</taxon>
        <taxon>Streptophyta</taxon>
        <taxon>Embryophyta</taxon>
        <taxon>Tracheophyta</taxon>
        <taxon>Spermatophyta</taxon>
        <taxon>Magnoliopsida</taxon>
        <taxon>Liliopsida</taxon>
        <taxon>Araceae</taxon>
        <taxon>Lemnoideae</taxon>
        <taxon>Spirodela</taxon>
    </lineage>
</organism>
<evidence type="ECO:0000256" key="4">
    <source>
        <dbReference type="ARBA" id="ARBA00023163"/>
    </source>
</evidence>
<evidence type="ECO:0000313" key="9">
    <source>
        <dbReference type="Proteomes" id="UP000663760"/>
    </source>
</evidence>
<feature type="region of interest" description="Disordered" evidence="6">
    <location>
        <begin position="1"/>
        <end position="27"/>
    </location>
</feature>
<dbReference type="PROSITE" id="PS50090">
    <property type="entry name" value="MYB_LIKE"/>
    <property type="match status" value="1"/>
</dbReference>
<keyword evidence="3" id="KW-0238">DNA-binding</keyword>
<keyword evidence="2" id="KW-0805">Transcription regulation</keyword>
<name>A0A7I8K5K4_SPIIN</name>
<reference evidence="8" key="1">
    <citation type="submission" date="2020-02" db="EMBL/GenBank/DDBJ databases">
        <authorList>
            <person name="Scholz U."/>
            <person name="Mascher M."/>
            <person name="Fiebig A."/>
        </authorList>
    </citation>
    <scope>NUCLEOTIDE SEQUENCE</scope>
</reference>
<accession>A0A7I8K5K4</accession>
<evidence type="ECO:0000256" key="3">
    <source>
        <dbReference type="ARBA" id="ARBA00023125"/>
    </source>
</evidence>
<dbReference type="InterPro" id="IPR044822">
    <property type="entry name" value="Myb_DNA-bind_4"/>
</dbReference>
<dbReference type="PANTHER" id="PTHR21654">
    <property type="entry name" value="FI21293P1"/>
    <property type="match status" value="1"/>
</dbReference>
<protein>
    <recommendedName>
        <fullName evidence="7">Myb-like domain-containing protein</fullName>
    </recommendedName>
</protein>
<keyword evidence="5" id="KW-0539">Nucleus</keyword>
<gene>
    <name evidence="8" type="ORF">SI8410_03003688</name>
</gene>
<feature type="domain" description="Myb-like" evidence="7">
    <location>
        <begin position="22"/>
        <end position="86"/>
    </location>
</feature>
<evidence type="ECO:0000313" key="8">
    <source>
        <dbReference type="EMBL" id="CAA7392846.1"/>
    </source>
</evidence>
<dbReference type="GO" id="GO:0003677">
    <property type="term" value="F:DNA binding"/>
    <property type="evidence" value="ECO:0007669"/>
    <property type="project" value="UniProtKB-KW"/>
</dbReference>
<dbReference type="InterPro" id="IPR001005">
    <property type="entry name" value="SANT/Myb"/>
</dbReference>
<dbReference type="Gene3D" id="1.10.10.60">
    <property type="entry name" value="Homeodomain-like"/>
    <property type="match status" value="1"/>
</dbReference>
<dbReference type="SMART" id="SM00717">
    <property type="entry name" value="SANT"/>
    <property type="match status" value="1"/>
</dbReference>
<dbReference type="CDD" id="cd12203">
    <property type="entry name" value="GT1"/>
    <property type="match status" value="1"/>
</dbReference>
<dbReference type="Proteomes" id="UP000663760">
    <property type="component" value="Chromosome 3"/>
</dbReference>
<evidence type="ECO:0000256" key="5">
    <source>
        <dbReference type="ARBA" id="ARBA00023242"/>
    </source>
</evidence>
<dbReference type="FunFam" id="1.10.10.60:FF:000032">
    <property type="entry name" value="Zinc finger and SCAN domain-containing 20"/>
    <property type="match status" value="1"/>
</dbReference>
<evidence type="ECO:0000256" key="2">
    <source>
        <dbReference type="ARBA" id="ARBA00023015"/>
    </source>
</evidence>
<evidence type="ECO:0000256" key="1">
    <source>
        <dbReference type="ARBA" id="ARBA00004123"/>
    </source>
</evidence>
<dbReference type="GO" id="GO:0005634">
    <property type="term" value="C:nucleus"/>
    <property type="evidence" value="ECO:0007669"/>
    <property type="project" value="UniProtKB-SubCell"/>
</dbReference>
<dbReference type="OrthoDB" id="691673at2759"/>
<keyword evidence="4" id="KW-0804">Transcription</keyword>
<dbReference type="GO" id="GO:0006355">
    <property type="term" value="P:regulation of DNA-templated transcription"/>
    <property type="evidence" value="ECO:0007669"/>
    <property type="project" value="UniProtKB-ARBA"/>
</dbReference>
<dbReference type="AlphaFoldDB" id="A0A7I8K5K4"/>
<keyword evidence="9" id="KW-1185">Reference proteome</keyword>
<dbReference type="EMBL" id="LR746266">
    <property type="protein sequence ID" value="CAA7392846.1"/>
    <property type="molecule type" value="Genomic_DNA"/>
</dbReference>
<evidence type="ECO:0000256" key="6">
    <source>
        <dbReference type="SAM" id="MobiDB-lite"/>
    </source>
</evidence>